<dbReference type="KEGG" id="vpo:Kpol_1061p28"/>
<sequence length="85" mass="9698">NNCFEDGEMETISTGRLSVFSGIIASLMQSDLFDDESYPIDALLTEINERLGDEDKFTVQEYLAGLRVMSERNNLMVTDNKVWRV</sequence>
<dbReference type="InParanoid" id="A7TJF4"/>
<evidence type="ECO:0000313" key="2">
    <source>
        <dbReference type="EMBL" id="EDO17604.1"/>
    </source>
</evidence>
<dbReference type="RefSeq" id="XP_001645462.1">
    <property type="nucleotide sequence ID" value="XM_001645412.1"/>
</dbReference>
<proteinExistence type="predicted"/>
<evidence type="ECO:0000259" key="1">
    <source>
        <dbReference type="Pfam" id="PF23191"/>
    </source>
</evidence>
<protein>
    <recommendedName>
        <fullName evidence="1">MCM3-like winged helix domain-containing protein</fullName>
    </recommendedName>
</protein>
<dbReference type="HOGENOM" id="CLU_2518862_0_0_1"/>
<feature type="domain" description="MCM3-like winged helix" evidence="1">
    <location>
        <begin position="11"/>
        <end position="85"/>
    </location>
</feature>
<dbReference type="GeneID" id="5545837"/>
<reference evidence="2 3" key="1">
    <citation type="journal article" date="2007" name="Proc. Natl. Acad. Sci. U.S.A.">
        <title>Independent sorting-out of thousands of duplicated gene pairs in two yeast species descended from a whole-genome duplication.</title>
        <authorList>
            <person name="Scannell D.R."/>
            <person name="Frank A.C."/>
            <person name="Conant G.C."/>
            <person name="Byrne K.P."/>
            <person name="Woolfit M."/>
            <person name="Wolfe K.H."/>
        </authorList>
    </citation>
    <scope>NUCLEOTIDE SEQUENCE [LARGE SCALE GENOMIC DNA]</scope>
    <source>
        <strain evidence="3">ATCC 22028 / DSM 70294 / BCRC 21397 / CBS 2163 / NBRC 10782 / NRRL Y-8283 / UCD 57-17</strain>
    </source>
</reference>
<keyword evidence="3" id="KW-1185">Reference proteome</keyword>
<dbReference type="Pfam" id="PF23191">
    <property type="entry name" value="WHD_MCM3_C"/>
    <property type="match status" value="1"/>
</dbReference>
<dbReference type="STRING" id="436907.A7TJF4"/>
<dbReference type="Proteomes" id="UP000000267">
    <property type="component" value="Unassembled WGS sequence"/>
</dbReference>
<dbReference type="EMBL" id="DS480401">
    <property type="protein sequence ID" value="EDO17604.1"/>
    <property type="molecule type" value="Genomic_DNA"/>
</dbReference>
<dbReference type="AlphaFoldDB" id="A7TJF4"/>
<accession>A7TJF4</accession>
<gene>
    <name evidence="2" type="ORF">Kpol_1061p28</name>
</gene>
<name>A7TJF4_VANPO</name>
<dbReference type="eggNOG" id="KOG0479">
    <property type="taxonomic scope" value="Eukaryota"/>
</dbReference>
<dbReference type="InterPro" id="IPR056575">
    <property type="entry name" value="WH_MCM3_C"/>
</dbReference>
<evidence type="ECO:0000313" key="3">
    <source>
        <dbReference type="Proteomes" id="UP000000267"/>
    </source>
</evidence>
<feature type="non-terminal residue" evidence="2">
    <location>
        <position position="1"/>
    </location>
</feature>
<organism evidence="3">
    <name type="scientific">Vanderwaltozyma polyspora (strain ATCC 22028 / DSM 70294 / BCRC 21397 / CBS 2163 / NBRC 10782 / NRRL Y-8283 / UCD 57-17)</name>
    <name type="common">Kluyveromyces polysporus</name>
    <dbReference type="NCBI Taxonomy" id="436907"/>
    <lineage>
        <taxon>Eukaryota</taxon>
        <taxon>Fungi</taxon>
        <taxon>Dikarya</taxon>
        <taxon>Ascomycota</taxon>
        <taxon>Saccharomycotina</taxon>
        <taxon>Saccharomycetes</taxon>
        <taxon>Saccharomycetales</taxon>
        <taxon>Saccharomycetaceae</taxon>
        <taxon>Vanderwaltozyma</taxon>
    </lineage>
</organism>